<name>A0A507QWD5_MONPU</name>
<dbReference type="GO" id="GO:0005634">
    <property type="term" value="C:nucleus"/>
    <property type="evidence" value="ECO:0007669"/>
    <property type="project" value="TreeGrafter"/>
</dbReference>
<evidence type="ECO:0008006" key="3">
    <source>
        <dbReference type="Google" id="ProtNLM"/>
    </source>
</evidence>
<dbReference type="EMBL" id="VIFY01000038">
    <property type="protein sequence ID" value="TQB73908.1"/>
    <property type="molecule type" value="Genomic_DNA"/>
</dbReference>
<dbReference type="Proteomes" id="UP000319663">
    <property type="component" value="Unassembled WGS sequence"/>
</dbReference>
<dbReference type="PANTHER" id="PTHR46191:SF2">
    <property type="entry name" value="HALOACID DEHALOGENASE-LIKE HYDROLASE DOMAIN-CONTAINING PROTEIN 3"/>
    <property type="match status" value="1"/>
</dbReference>
<dbReference type="InterPro" id="IPR023214">
    <property type="entry name" value="HAD_sf"/>
</dbReference>
<protein>
    <recommendedName>
        <fullName evidence="3">Haloacid dehalogenase-like hydrolase domain-containing protein 3</fullName>
    </recommendedName>
</protein>
<dbReference type="PANTHER" id="PTHR46191">
    <property type="match status" value="1"/>
</dbReference>
<comment type="caution">
    <text evidence="1">The sequence shown here is derived from an EMBL/GenBank/DDBJ whole genome shotgun (WGS) entry which is preliminary data.</text>
</comment>
<evidence type="ECO:0000313" key="1">
    <source>
        <dbReference type="EMBL" id="TQB73908.1"/>
    </source>
</evidence>
<organism evidence="1 2">
    <name type="scientific">Monascus purpureus</name>
    <name type="common">Red mold</name>
    <name type="synonym">Monascus anka</name>
    <dbReference type="NCBI Taxonomy" id="5098"/>
    <lineage>
        <taxon>Eukaryota</taxon>
        <taxon>Fungi</taxon>
        <taxon>Dikarya</taxon>
        <taxon>Ascomycota</taxon>
        <taxon>Pezizomycotina</taxon>
        <taxon>Eurotiomycetes</taxon>
        <taxon>Eurotiomycetidae</taxon>
        <taxon>Eurotiales</taxon>
        <taxon>Aspergillaceae</taxon>
        <taxon>Monascus</taxon>
    </lineage>
</organism>
<dbReference type="Gene3D" id="3.40.50.1000">
    <property type="entry name" value="HAD superfamily/HAD-like"/>
    <property type="match status" value="1"/>
</dbReference>
<dbReference type="SUPFAM" id="SSF56784">
    <property type="entry name" value="HAD-like"/>
    <property type="match status" value="1"/>
</dbReference>
<evidence type="ECO:0000313" key="2">
    <source>
        <dbReference type="Proteomes" id="UP000319663"/>
    </source>
</evidence>
<dbReference type="AlphaFoldDB" id="A0A507QWD5"/>
<dbReference type="Gene3D" id="1.10.150.720">
    <property type="entry name" value="Haloacid dehalogenase-like hydrolase"/>
    <property type="match status" value="1"/>
</dbReference>
<gene>
    <name evidence="1" type="ORF">MPDQ_005387</name>
</gene>
<dbReference type="InterPro" id="IPR044924">
    <property type="entry name" value="HAD-SF_hydro_IA_REG-2-like_cap"/>
</dbReference>
<accession>A0A507QWD5</accession>
<reference evidence="1 2" key="1">
    <citation type="submission" date="2019-06" db="EMBL/GenBank/DDBJ databases">
        <title>Wine fermentation using esterase from Monascus purpureus.</title>
        <authorList>
            <person name="Geng C."/>
            <person name="Zhang Y."/>
        </authorList>
    </citation>
    <scope>NUCLEOTIDE SEQUENCE [LARGE SCALE GENOMIC DNA]</scope>
    <source>
        <strain evidence="1">HQ1</strain>
    </source>
</reference>
<dbReference type="InterPro" id="IPR051828">
    <property type="entry name" value="HAD-like_hydrolase_domain"/>
</dbReference>
<keyword evidence="2" id="KW-1185">Reference proteome</keyword>
<sequence length="343" mass="38932">MTPTRSNNATHIRTAPVRNNLLITFDAFETLFHPKRSVPEEYSSTAHSFGLSPTLITADTIKEAFKDVFKRQKQRRPNYGREDVLRGQYGGPKQWWDEVIKASLLQAVKGGSAGGQIDDANFVLPDGLTESLINRFAGSEGYRLYDDVVPFFERMRYLKSVPHTRGATAGFGIFDRVLFGVISNSDDRVPAVLKSLGLSVGDVRADQERSSMELPGFEEREDSQNQNKEDYFDLDLVITSYEAGEEKPNRLIFDVAKRQALRLARSEHRDEEHNPTDPNMDHINEKWVYVHVGDDYEKDYKGAINAGWDSYLLPRGNNIDGIRDAKVVHSLMDLIVELEKKYA</sequence>
<dbReference type="STRING" id="5098.A0A507QWD5"/>
<dbReference type="InterPro" id="IPR036412">
    <property type="entry name" value="HAD-like_sf"/>
</dbReference>
<proteinExistence type="predicted"/>